<reference evidence="3" key="1">
    <citation type="submission" date="2014-09" db="EMBL/GenBank/DDBJ databases">
        <authorList>
            <person name="Sharma Rahul"/>
            <person name="Thines Marco"/>
        </authorList>
    </citation>
    <scope>NUCLEOTIDE SEQUENCE [LARGE SCALE GENOMIC DNA]</scope>
</reference>
<feature type="compositionally biased region" description="Basic and acidic residues" evidence="1">
    <location>
        <begin position="126"/>
        <end position="135"/>
    </location>
</feature>
<dbReference type="OrthoDB" id="129038at2759"/>
<proteinExistence type="predicted"/>
<dbReference type="OMA" id="THFERRC"/>
<name>A0A0P1B212_PLAHL</name>
<dbReference type="RefSeq" id="XP_024584630.1">
    <property type="nucleotide sequence ID" value="XM_024719319.1"/>
</dbReference>
<evidence type="ECO:0000313" key="2">
    <source>
        <dbReference type="EMBL" id="CEG48261.1"/>
    </source>
</evidence>
<feature type="compositionally biased region" description="Basic and acidic residues" evidence="1">
    <location>
        <begin position="159"/>
        <end position="178"/>
    </location>
</feature>
<feature type="compositionally biased region" description="Polar residues" evidence="1">
    <location>
        <begin position="44"/>
        <end position="66"/>
    </location>
</feature>
<evidence type="ECO:0000313" key="3">
    <source>
        <dbReference type="Proteomes" id="UP000054928"/>
    </source>
</evidence>
<protein>
    <submittedName>
        <fullName evidence="2">Uncharacterized protein</fullName>
    </submittedName>
</protein>
<organism evidence="2 3">
    <name type="scientific">Plasmopara halstedii</name>
    <name type="common">Downy mildew of sunflower</name>
    <dbReference type="NCBI Taxonomy" id="4781"/>
    <lineage>
        <taxon>Eukaryota</taxon>
        <taxon>Sar</taxon>
        <taxon>Stramenopiles</taxon>
        <taxon>Oomycota</taxon>
        <taxon>Peronosporomycetes</taxon>
        <taxon>Peronosporales</taxon>
        <taxon>Peronosporaceae</taxon>
        <taxon>Plasmopara</taxon>
    </lineage>
</organism>
<feature type="compositionally biased region" description="Low complexity" evidence="1">
    <location>
        <begin position="34"/>
        <end position="43"/>
    </location>
</feature>
<feature type="region of interest" description="Disordered" evidence="1">
    <location>
        <begin position="32"/>
        <end position="178"/>
    </location>
</feature>
<dbReference type="AlphaFoldDB" id="A0A0P1B212"/>
<feature type="compositionally biased region" description="Basic and acidic residues" evidence="1">
    <location>
        <begin position="72"/>
        <end position="86"/>
    </location>
</feature>
<accession>A0A0P1B212</accession>
<sequence length="282" mass="32148">MLDHLLPLIYREHAVFKNADKENYGYIIRRRSRSVSPSASTVSQTAIRPQRRSSSCTKMKNNVASTRRSKRLREASDAKDDREQCTKKRAIAPPTTEPITSSSLKRRREASDDGNKVPTCAKKHRIAVEKKEYNTRKRSLKRRRETSNDSEVQGCPQKHKVELSALDGKEPKNESNELIDKDAPIDKQVDEGQEREKTTFKTPVKKPQEVTISAKKATKKVIKVKKVREVTKAVKDAKSTPKRLPLQDITHLYVNGHTRSIEDQRRESSVAGLTTSVSIRFF</sequence>
<evidence type="ECO:0000256" key="1">
    <source>
        <dbReference type="SAM" id="MobiDB-lite"/>
    </source>
</evidence>
<keyword evidence="3" id="KW-1185">Reference proteome</keyword>
<dbReference type="EMBL" id="CCYD01002918">
    <property type="protein sequence ID" value="CEG48261.1"/>
    <property type="molecule type" value="Genomic_DNA"/>
</dbReference>
<dbReference type="GeneID" id="36401147"/>
<dbReference type="Proteomes" id="UP000054928">
    <property type="component" value="Unassembled WGS sequence"/>
</dbReference>